<keyword evidence="6" id="KW-1185">Reference proteome</keyword>
<dbReference type="PROSITE" id="PS00092">
    <property type="entry name" value="N6_MTASE"/>
    <property type="match status" value="1"/>
</dbReference>
<gene>
    <name evidence="5" type="ORF">AB675_4054</name>
</gene>
<keyword evidence="2 5" id="KW-0489">Methyltransferase</keyword>
<sequence length="309" mass="33590">MATRQALPLPSTSHLSFSTIYEPAEDTFLVLETFETHHEQVWLRKRFPPATTTSTLGDKFAVARGPAPLVLEVGPGSGTISAFLTVNARAIFGQQILTLGVDVNIDACLGTRETVERNYDASGKANEMGFYLASINGDLTTAVKDGDVDILVFNPPYVPTEDLPAIPQPSGPATNQSIPLAATETDQPVPVHIAQRARAAAAQAKHERESQLLALSYAGGHDGMEITNKLLAQLPEVLSRRGVAYVLLCARNKPLEVRDKVRAWQAGHDWTWQADIVNESGGKGGWERLSILRIWRDCENEIDIEAEGG</sequence>
<dbReference type="RefSeq" id="XP_017994437.1">
    <property type="nucleotide sequence ID" value="XM_018144164.1"/>
</dbReference>
<evidence type="ECO:0000256" key="2">
    <source>
        <dbReference type="ARBA" id="ARBA00022603"/>
    </source>
</evidence>
<accession>A0A0N1HK33</accession>
<dbReference type="InterPro" id="IPR029063">
    <property type="entry name" value="SAM-dependent_MTases_sf"/>
</dbReference>
<dbReference type="GO" id="GO:0035657">
    <property type="term" value="C:eRF1 methyltransferase complex"/>
    <property type="evidence" value="ECO:0007669"/>
    <property type="project" value="TreeGrafter"/>
</dbReference>
<dbReference type="Proteomes" id="UP000038010">
    <property type="component" value="Unassembled WGS sequence"/>
</dbReference>
<dbReference type="STRING" id="1664694.A0A0N1HK33"/>
<evidence type="ECO:0000256" key="1">
    <source>
        <dbReference type="ARBA" id="ARBA00006149"/>
    </source>
</evidence>
<organism evidence="5 6">
    <name type="scientific">Cyphellophora attinorum</name>
    <dbReference type="NCBI Taxonomy" id="1664694"/>
    <lineage>
        <taxon>Eukaryota</taxon>
        <taxon>Fungi</taxon>
        <taxon>Dikarya</taxon>
        <taxon>Ascomycota</taxon>
        <taxon>Pezizomycotina</taxon>
        <taxon>Eurotiomycetes</taxon>
        <taxon>Chaetothyriomycetidae</taxon>
        <taxon>Chaetothyriales</taxon>
        <taxon>Cyphellophoraceae</taxon>
        <taxon>Cyphellophora</taxon>
    </lineage>
</organism>
<evidence type="ECO:0000313" key="5">
    <source>
        <dbReference type="EMBL" id="KPI34474.1"/>
    </source>
</evidence>
<evidence type="ECO:0000313" key="6">
    <source>
        <dbReference type="Proteomes" id="UP000038010"/>
    </source>
</evidence>
<dbReference type="SUPFAM" id="SSF53335">
    <property type="entry name" value="S-adenosyl-L-methionine-dependent methyltransferases"/>
    <property type="match status" value="1"/>
</dbReference>
<evidence type="ECO:0000256" key="4">
    <source>
        <dbReference type="ARBA" id="ARBA00022691"/>
    </source>
</evidence>
<dbReference type="GeneID" id="28736044"/>
<evidence type="ECO:0000256" key="3">
    <source>
        <dbReference type="ARBA" id="ARBA00022679"/>
    </source>
</evidence>
<dbReference type="EMBL" id="LFJN01000059">
    <property type="protein sequence ID" value="KPI34474.1"/>
    <property type="molecule type" value="Genomic_DNA"/>
</dbReference>
<dbReference type="GO" id="GO:0003676">
    <property type="term" value="F:nucleic acid binding"/>
    <property type="evidence" value="ECO:0007669"/>
    <property type="project" value="InterPro"/>
</dbReference>
<dbReference type="GO" id="GO:0032259">
    <property type="term" value="P:methylation"/>
    <property type="evidence" value="ECO:0007669"/>
    <property type="project" value="UniProtKB-KW"/>
</dbReference>
<dbReference type="InterPro" id="IPR052190">
    <property type="entry name" value="Euk-Arch_PrmC-MTase"/>
</dbReference>
<dbReference type="PANTHER" id="PTHR45875">
    <property type="entry name" value="METHYLTRANSFERASE N6AMT1"/>
    <property type="match status" value="1"/>
</dbReference>
<proteinExistence type="inferred from homology"/>
<reference evidence="5 6" key="1">
    <citation type="submission" date="2015-06" db="EMBL/GenBank/DDBJ databases">
        <title>Draft genome of the ant-associated black yeast Phialophora attae CBS 131958.</title>
        <authorList>
            <person name="Moreno L.F."/>
            <person name="Stielow B.J."/>
            <person name="de Hoog S."/>
            <person name="Vicente V.A."/>
            <person name="Weiss V.A."/>
            <person name="de Vries M."/>
            <person name="Cruz L.M."/>
            <person name="Souza E.M."/>
        </authorList>
    </citation>
    <scope>NUCLEOTIDE SEQUENCE [LARGE SCALE GENOMIC DNA]</scope>
    <source>
        <strain evidence="5 6">CBS 131958</strain>
    </source>
</reference>
<protein>
    <submittedName>
        <fullName evidence="5">ERF1 methyltransferase catalytic subunit MTQ2</fullName>
    </submittedName>
</protein>
<keyword evidence="4" id="KW-0949">S-adenosyl-L-methionine</keyword>
<comment type="caution">
    <text evidence="5">The sequence shown here is derived from an EMBL/GenBank/DDBJ whole genome shotgun (WGS) entry which is preliminary data.</text>
</comment>
<keyword evidence="3 5" id="KW-0808">Transferase</keyword>
<dbReference type="AlphaFoldDB" id="A0A0N1HK33"/>
<dbReference type="GO" id="GO:0008276">
    <property type="term" value="F:protein methyltransferase activity"/>
    <property type="evidence" value="ECO:0007669"/>
    <property type="project" value="TreeGrafter"/>
</dbReference>
<name>A0A0N1HK33_9EURO</name>
<dbReference type="OrthoDB" id="406152at2759"/>
<dbReference type="Gene3D" id="3.40.50.150">
    <property type="entry name" value="Vaccinia Virus protein VP39"/>
    <property type="match status" value="1"/>
</dbReference>
<dbReference type="PANTHER" id="PTHR45875:SF1">
    <property type="entry name" value="METHYLTRANSFERASE N6AMT1"/>
    <property type="match status" value="1"/>
</dbReference>
<dbReference type="VEuPathDB" id="FungiDB:AB675_4054"/>
<dbReference type="InterPro" id="IPR002052">
    <property type="entry name" value="DNA_methylase_N6_adenine_CS"/>
</dbReference>
<comment type="similarity">
    <text evidence="1">Belongs to the eukaryotic/archaeal PrmC-related family.</text>
</comment>
<dbReference type="GO" id="GO:0008757">
    <property type="term" value="F:S-adenosylmethionine-dependent methyltransferase activity"/>
    <property type="evidence" value="ECO:0007669"/>
    <property type="project" value="TreeGrafter"/>
</dbReference>